<proteinExistence type="predicted"/>
<evidence type="ECO:0000256" key="3">
    <source>
        <dbReference type="SAM" id="MobiDB-lite"/>
    </source>
</evidence>
<keyword evidence="2" id="KW-0560">Oxidoreductase</keyword>
<dbReference type="SUPFAM" id="SSF50129">
    <property type="entry name" value="GroES-like"/>
    <property type="match status" value="1"/>
</dbReference>
<dbReference type="GO" id="GO:0070402">
    <property type="term" value="F:NADPH binding"/>
    <property type="evidence" value="ECO:0007669"/>
    <property type="project" value="TreeGrafter"/>
</dbReference>
<dbReference type="Pfam" id="PF13602">
    <property type="entry name" value="ADH_zinc_N_2"/>
    <property type="match status" value="1"/>
</dbReference>
<feature type="region of interest" description="Disordered" evidence="3">
    <location>
        <begin position="286"/>
        <end position="305"/>
    </location>
</feature>
<dbReference type="InterPro" id="IPR036291">
    <property type="entry name" value="NAD(P)-bd_dom_sf"/>
</dbReference>
<dbReference type="PANTHER" id="PTHR48106">
    <property type="entry name" value="QUINONE OXIDOREDUCTASE PIG3-RELATED"/>
    <property type="match status" value="1"/>
</dbReference>
<dbReference type="Gene3D" id="3.90.180.10">
    <property type="entry name" value="Medium-chain alcohol dehydrogenases, catalytic domain"/>
    <property type="match status" value="1"/>
</dbReference>
<feature type="compositionally biased region" description="Basic residues" evidence="3">
    <location>
        <begin position="291"/>
        <end position="305"/>
    </location>
</feature>
<dbReference type="InterPro" id="IPR011032">
    <property type="entry name" value="GroES-like_sf"/>
</dbReference>
<evidence type="ECO:0000256" key="1">
    <source>
        <dbReference type="ARBA" id="ARBA00022857"/>
    </source>
</evidence>
<organism evidence="5">
    <name type="scientific">freshwater metagenome</name>
    <dbReference type="NCBI Taxonomy" id="449393"/>
    <lineage>
        <taxon>unclassified sequences</taxon>
        <taxon>metagenomes</taxon>
        <taxon>ecological metagenomes</taxon>
    </lineage>
</organism>
<evidence type="ECO:0000256" key="2">
    <source>
        <dbReference type="ARBA" id="ARBA00023002"/>
    </source>
</evidence>
<protein>
    <submittedName>
        <fullName evidence="5">Unannotated protein</fullName>
    </submittedName>
</protein>
<dbReference type="SUPFAM" id="SSF51735">
    <property type="entry name" value="NAD(P)-binding Rossmann-fold domains"/>
    <property type="match status" value="1"/>
</dbReference>
<evidence type="ECO:0000313" key="5">
    <source>
        <dbReference type="EMBL" id="CAB4934870.1"/>
    </source>
</evidence>
<sequence>MKAVVVTEPGDPEVLQLVERPDPRPAAGQAVVRMQAATVNPIDLAARTGWHPPIFEIQDPPYVPGWDLAGEVVAVGAGVDALAPGDPVVALIPWHAAGGRYGAYADLVLVEADWLVRRPDGLDPVAAATVPLNGLTAHQCLAMLDVPAGGELLVTGASGGVGGFAVQLARAAGLRVTAVTGAGDEAWVRGLGADVVLGPDDLGAAGPFAHVLDAVPVGEPVRAAVAPGGAIVETGGSPALPAGSGLTQRMVLVAVDRGALSELLDGLAAGILRTRVAETVPLAEAAEAHRRSGTRGRRGKTVLVG</sequence>
<name>A0A6J7IVU0_9ZZZZ</name>
<reference evidence="5" key="1">
    <citation type="submission" date="2020-05" db="EMBL/GenBank/DDBJ databases">
        <authorList>
            <person name="Chiriac C."/>
            <person name="Salcher M."/>
            <person name="Ghai R."/>
            <person name="Kavagutti S V."/>
        </authorList>
    </citation>
    <scope>NUCLEOTIDE SEQUENCE</scope>
</reference>
<feature type="domain" description="Enoyl reductase (ER)" evidence="4">
    <location>
        <begin position="10"/>
        <end position="303"/>
    </location>
</feature>
<keyword evidence="1" id="KW-0521">NADP</keyword>
<dbReference type="EMBL" id="CAFBMK010000191">
    <property type="protein sequence ID" value="CAB4934870.1"/>
    <property type="molecule type" value="Genomic_DNA"/>
</dbReference>
<dbReference type="InterPro" id="IPR020843">
    <property type="entry name" value="ER"/>
</dbReference>
<gene>
    <name evidence="5" type="ORF">UFOPK3564_02591</name>
</gene>
<dbReference type="Gene3D" id="3.40.50.720">
    <property type="entry name" value="NAD(P)-binding Rossmann-like Domain"/>
    <property type="match status" value="1"/>
</dbReference>
<evidence type="ECO:0000259" key="4">
    <source>
        <dbReference type="SMART" id="SM00829"/>
    </source>
</evidence>
<dbReference type="GO" id="GO:0016651">
    <property type="term" value="F:oxidoreductase activity, acting on NAD(P)H"/>
    <property type="evidence" value="ECO:0007669"/>
    <property type="project" value="TreeGrafter"/>
</dbReference>
<dbReference type="PANTHER" id="PTHR48106:SF18">
    <property type="entry name" value="QUINONE OXIDOREDUCTASE PIG3"/>
    <property type="match status" value="1"/>
</dbReference>
<dbReference type="InterPro" id="IPR013154">
    <property type="entry name" value="ADH-like_N"/>
</dbReference>
<dbReference type="CDD" id="cd05289">
    <property type="entry name" value="MDR_like_2"/>
    <property type="match status" value="1"/>
</dbReference>
<dbReference type="SMART" id="SM00829">
    <property type="entry name" value="PKS_ER"/>
    <property type="match status" value="1"/>
</dbReference>
<accession>A0A6J7IVU0</accession>
<dbReference type="AlphaFoldDB" id="A0A6J7IVU0"/>
<dbReference type="Pfam" id="PF08240">
    <property type="entry name" value="ADH_N"/>
    <property type="match status" value="1"/>
</dbReference>